<reference evidence="1" key="1">
    <citation type="submission" date="2023-03" db="EMBL/GenBank/DDBJ databases">
        <title>Edaphobacter sp.</title>
        <authorList>
            <person name="Huber K.J."/>
            <person name="Papendorf J."/>
            <person name="Pilke C."/>
            <person name="Bunk B."/>
            <person name="Sproeer C."/>
            <person name="Pester M."/>
        </authorList>
    </citation>
    <scope>NUCLEOTIDE SEQUENCE</scope>
    <source>
        <strain evidence="1">DSM 110680</strain>
    </source>
</reference>
<dbReference type="EMBL" id="CP121196">
    <property type="protein sequence ID" value="XBH18027.1"/>
    <property type="molecule type" value="Genomic_DNA"/>
</dbReference>
<organism evidence="1">
    <name type="scientific">Telmatobacter sp. DSM 110680</name>
    <dbReference type="NCBI Taxonomy" id="3036704"/>
    <lineage>
        <taxon>Bacteria</taxon>
        <taxon>Pseudomonadati</taxon>
        <taxon>Acidobacteriota</taxon>
        <taxon>Terriglobia</taxon>
        <taxon>Terriglobales</taxon>
        <taxon>Acidobacteriaceae</taxon>
        <taxon>Telmatobacter</taxon>
    </lineage>
</organism>
<dbReference type="RefSeq" id="WP_348263253.1">
    <property type="nucleotide sequence ID" value="NZ_CP121196.1"/>
</dbReference>
<dbReference type="AlphaFoldDB" id="A0AAU7DL47"/>
<sequence length="135" mass="15707">MWIFTKYGFFSIACANKAESREIDPSVVMVRARLKKHLQNLQERFKDTKIAKLAIDSSAGTDYKYRIVMPKSEWVSALSEMATEQTWRNFKNEAGLFQRVHNLSSRYVDALHEIWGVMHGLQVSEHNDASIKRDR</sequence>
<gene>
    <name evidence="1" type="ORF">P8935_01545</name>
</gene>
<protein>
    <submittedName>
        <fullName evidence="1">Uncharacterized protein</fullName>
    </submittedName>
</protein>
<proteinExistence type="predicted"/>
<accession>A0AAU7DL47</accession>
<name>A0AAU7DL47_9BACT</name>
<evidence type="ECO:0000313" key="1">
    <source>
        <dbReference type="EMBL" id="XBH18027.1"/>
    </source>
</evidence>